<accession>A0A8X6HWZ6</accession>
<gene>
    <name evidence="1" type="ORF">TNCT_124561</name>
</gene>
<keyword evidence="2" id="KW-1185">Reference proteome</keyword>
<protein>
    <submittedName>
        <fullName evidence="1">Uncharacterized protein</fullName>
    </submittedName>
</protein>
<evidence type="ECO:0000313" key="1">
    <source>
        <dbReference type="EMBL" id="GFR31666.1"/>
    </source>
</evidence>
<dbReference type="EMBL" id="BMAO01019615">
    <property type="protein sequence ID" value="GFR31666.1"/>
    <property type="molecule type" value="Genomic_DNA"/>
</dbReference>
<dbReference type="Proteomes" id="UP000887116">
    <property type="component" value="Unassembled WGS sequence"/>
</dbReference>
<evidence type="ECO:0000313" key="2">
    <source>
        <dbReference type="Proteomes" id="UP000887116"/>
    </source>
</evidence>
<sequence>MTYFLIFPPGSATCSRVQTIVSHRCFREHRGEEIIQRESLFSETLDEFSKRDEHVKIQELRSRRMTLSRTGLQLQEGRKSH</sequence>
<comment type="caution">
    <text evidence="1">The sequence shown here is derived from an EMBL/GenBank/DDBJ whole genome shotgun (WGS) entry which is preliminary data.</text>
</comment>
<organism evidence="1 2">
    <name type="scientific">Trichonephila clavata</name>
    <name type="common">Joro spider</name>
    <name type="synonym">Nephila clavata</name>
    <dbReference type="NCBI Taxonomy" id="2740835"/>
    <lineage>
        <taxon>Eukaryota</taxon>
        <taxon>Metazoa</taxon>
        <taxon>Ecdysozoa</taxon>
        <taxon>Arthropoda</taxon>
        <taxon>Chelicerata</taxon>
        <taxon>Arachnida</taxon>
        <taxon>Araneae</taxon>
        <taxon>Araneomorphae</taxon>
        <taxon>Entelegynae</taxon>
        <taxon>Araneoidea</taxon>
        <taxon>Nephilidae</taxon>
        <taxon>Trichonephila</taxon>
    </lineage>
</organism>
<dbReference type="AlphaFoldDB" id="A0A8X6HWZ6"/>
<reference evidence="1" key="1">
    <citation type="submission" date="2020-07" db="EMBL/GenBank/DDBJ databases">
        <title>Multicomponent nature underlies the extraordinary mechanical properties of spider dragline silk.</title>
        <authorList>
            <person name="Kono N."/>
            <person name="Nakamura H."/>
            <person name="Mori M."/>
            <person name="Yoshida Y."/>
            <person name="Ohtoshi R."/>
            <person name="Malay A.D."/>
            <person name="Moran D.A.P."/>
            <person name="Tomita M."/>
            <person name="Numata K."/>
            <person name="Arakawa K."/>
        </authorList>
    </citation>
    <scope>NUCLEOTIDE SEQUENCE</scope>
</reference>
<name>A0A8X6HWZ6_TRICU</name>
<proteinExistence type="predicted"/>